<evidence type="ECO:0000256" key="3">
    <source>
        <dbReference type="ARBA" id="ARBA00022691"/>
    </source>
</evidence>
<keyword evidence="6" id="KW-1185">Reference proteome</keyword>
<gene>
    <name evidence="5" type="ORF">F8566_33195</name>
</gene>
<dbReference type="Proteomes" id="UP000468735">
    <property type="component" value="Unassembled WGS sequence"/>
</dbReference>
<evidence type="ECO:0000259" key="4">
    <source>
        <dbReference type="Pfam" id="PF05175"/>
    </source>
</evidence>
<dbReference type="InterPro" id="IPR029063">
    <property type="entry name" value="SAM-dependent_MTases_sf"/>
</dbReference>
<comment type="caution">
    <text evidence="5">The sequence shown here is derived from an EMBL/GenBank/DDBJ whole genome shotgun (WGS) entry which is preliminary data.</text>
</comment>
<name>A0A6H9YUQ1_9ACTN</name>
<dbReference type="GO" id="GO:0035657">
    <property type="term" value="C:eRF1 methyltransferase complex"/>
    <property type="evidence" value="ECO:0007669"/>
    <property type="project" value="TreeGrafter"/>
</dbReference>
<reference evidence="5 6" key="1">
    <citation type="submission" date="2019-09" db="EMBL/GenBank/DDBJ databases">
        <title>Actinomadura physcomitrii sp. nov., a novel actinomycete isolated from moss [Physcomitrium sphaericum (Ludw) Fuernr].</title>
        <authorList>
            <person name="Zhuang X."/>
            <person name="Liu C."/>
        </authorList>
    </citation>
    <scope>NUCLEOTIDE SEQUENCE [LARGE SCALE GENOMIC DNA]</scope>
    <source>
        <strain evidence="5 6">HMC1</strain>
    </source>
</reference>
<protein>
    <submittedName>
        <fullName evidence="5">Methyltransferase</fullName>
    </submittedName>
</protein>
<dbReference type="OrthoDB" id="9800643at2"/>
<keyword evidence="1 5" id="KW-0489">Methyltransferase</keyword>
<accession>A0A6H9YUQ1</accession>
<dbReference type="CDD" id="cd02440">
    <property type="entry name" value="AdoMet_MTases"/>
    <property type="match status" value="1"/>
</dbReference>
<evidence type="ECO:0000256" key="2">
    <source>
        <dbReference type="ARBA" id="ARBA00022679"/>
    </source>
</evidence>
<dbReference type="GO" id="GO:0008757">
    <property type="term" value="F:S-adenosylmethionine-dependent methyltransferase activity"/>
    <property type="evidence" value="ECO:0007669"/>
    <property type="project" value="TreeGrafter"/>
</dbReference>
<feature type="domain" description="Methyltransferase small" evidence="4">
    <location>
        <begin position="127"/>
        <end position="207"/>
    </location>
</feature>
<evidence type="ECO:0000256" key="1">
    <source>
        <dbReference type="ARBA" id="ARBA00022603"/>
    </source>
</evidence>
<dbReference type="InterPro" id="IPR007848">
    <property type="entry name" value="Small_mtfrase_dom"/>
</dbReference>
<dbReference type="Pfam" id="PF05175">
    <property type="entry name" value="MTS"/>
    <property type="match status" value="1"/>
</dbReference>
<dbReference type="AlphaFoldDB" id="A0A6H9YUQ1"/>
<dbReference type="RefSeq" id="WP_151565823.1">
    <property type="nucleotide sequence ID" value="NZ_WBMT01000018.1"/>
</dbReference>
<dbReference type="GO" id="GO:0008276">
    <property type="term" value="F:protein methyltransferase activity"/>
    <property type="evidence" value="ECO:0007669"/>
    <property type="project" value="TreeGrafter"/>
</dbReference>
<evidence type="ECO:0000313" key="5">
    <source>
        <dbReference type="EMBL" id="KAB2343599.1"/>
    </source>
</evidence>
<proteinExistence type="predicted"/>
<dbReference type="InterPro" id="IPR052190">
    <property type="entry name" value="Euk-Arch_PrmC-MTase"/>
</dbReference>
<evidence type="ECO:0000313" key="6">
    <source>
        <dbReference type="Proteomes" id="UP000468735"/>
    </source>
</evidence>
<keyword evidence="3" id="KW-0949">S-adenosyl-L-methionine</keyword>
<organism evidence="5 6">
    <name type="scientific">Actinomadura rudentiformis</name>
    <dbReference type="NCBI Taxonomy" id="359158"/>
    <lineage>
        <taxon>Bacteria</taxon>
        <taxon>Bacillati</taxon>
        <taxon>Actinomycetota</taxon>
        <taxon>Actinomycetes</taxon>
        <taxon>Streptosporangiales</taxon>
        <taxon>Thermomonosporaceae</taxon>
        <taxon>Actinomadura</taxon>
    </lineage>
</organism>
<dbReference type="GO" id="GO:0032259">
    <property type="term" value="P:methylation"/>
    <property type="evidence" value="ECO:0007669"/>
    <property type="project" value="UniProtKB-KW"/>
</dbReference>
<dbReference type="Gene3D" id="3.40.50.150">
    <property type="entry name" value="Vaccinia Virus protein VP39"/>
    <property type="match status" value="1"/>
</dbReference>
<dbReference type="PANTHER" id="PTHR45875">
    <property type="entry name" value="METHYLTRANSFERASE N6AMT1"/>
    <property type="match status" value="1"/>
</dbReference>
<dbReference type="PANTHER" id="PTHR45875:SF1">
    <property type="entry name" value="METHYLTRANSFERASE N6AMT1"/>
    <property type="match status" value="1"/>
</dbReference>
<keyword evidence="2 5" id="KW-0808">Transferase</keyword>
<dbReference type="SUPFAM" id="SSF53335">
    <property type="entry name" value="S-adenosyl-L-methionine-dependent methyltransferases"/>
    <property type="match status" value="1"/>
</dbReference>
<dbReference type="EMBL" id="WBMT01000018">
    <property type="protein sequence ID" value="KAB2343599.1"/>
    <property type="molecule type" value="Genomic_DNA"/>
</dbReference>
<sequence length="428" mass="45757">MDASNGAGPRLGEVAAEDWSRLSATLRRHGWPLTLESYRQAAGLIHEPWLPPVAHDDPAYELLHLGEAGAAVPADLRKALDGLGLGPSVPFHLTSARDLFMVGDHHDRPERCGVYVGKDGMQIVDRLLSHRGGGRALDVGSGSGFTSVAMAAGGFRVTAIDISRACVAATRAAAALNGLDDRIDVQCMDAADALEGGGYEMIAANPPGAPVPPGLRYFPAGNGGPDGRQVIRAVFTASRRALLPDGVLVMRFESIGDEAGPFAVAEIDECAADASVLVTVEERLPMRVRSGVSARWSAPHNPDLQADRLLEILDAHAESLGARYFYTCFLVLRRDGLGRRAVMPFTRPASRTAEPNPGRPPTGLSELRWQPYQRLFAERRAEAADAARRLGDPVAAVAEVFADAVAADSINSRSLFHFLDELQPVDRV</sequence>